<dbReference type="RefSeq" id="YP_009797418.1">
    <property type="nucleotide sequence ID" value="NC_047914.1"/>
</dbReference>
<reference evidence="1 2" key="1">
    <citation type="submission" date="2017-12" db="EMBL/GenBank/DDBJ databases">
        <title>Phages infecting Faecalibacterium prausnitzii belong to novel viral genera that help decipher intestinal viromes.</title>
        <authorList>
            <person name="Petit M.-A."/>
            <person name="De Paepe M."/>
            <person name="Benevides L."/>
            <person name="Langella P."/>
        </authorList>
    </citation>
    <scope>NUCLEOTIDE SEQUENCE [LARGE SCALE GENOMIC DNA]</scope>
</reference>
<sequence>MAYNVEKLAKLGALKELGLKQKAVDEAQNKRIKALEDVGAQANVLEGVKVNGVALAIAEKMVDILVATGSKNGSISVAGTDVAIKGLAALAYKAKISQSDLDDALAAVLAAKADKATTLGGYGITDAYTKDEINAKISAVYKPAGSVVFSALPALAENVLGNVYNVTDAFTTTNNFVEGAGNKYPKGTNVVVVKVDDAYKYDVLAGFVDLSGYVEKEAGKGLSDENFTAALKDKLDGIEAGANKYVHPTHTAAASGLYKTTVDEEGHVTDTIPVTKDDITGLGIPAQDTTYDEATTAKAGLMSAADKTKLDGMNTTIDKAIANHTATDAEVSEMLAEIYGE</sequence>
<dbReference type="GeneID" id="54987832"/>
<dbReference type="KEGG" id="vg:54987832"/>
<protein>
    <submittedName>
        <fullName evidence="1">Uncharacterized protein</fullName>
    </submittedName>
</protein>
<dbReference type="Proteomes" id="UP000241620">
    <property type="component" value="Segment"/>
</dbReference>
<name>A0A2K9V4C2_9CAUD</name>
<keyword evidence="2" id="KW-1185">Reference proteome</keyword>
<evidence type="ECO:0000313" key="1">
    <source>
        <dbReference type="EMBL" id="AUV56868.1"/>
    </source>
</evidence>
<organism evidence="1 2">
    <name type="scientific">Faecalibacterium phage FP_Taranis</name>
    <dbReference type="NCBI Taxonomy" id="2070186"/>
    <lineage>
        <taxon>Viruses</taxon>
        <taxon>Duplodnaviria</taxon>
        <taxon>Heunggongvirae</taxon>
        <taxon>Uroviricota</taxon>
        <taxon>Caudoviricetes</taxon>
        <taxon>Taranisvirus</taxon>
        <taxon>Taranisvirus taranis</taxon>
    </lineage>
</organism>
<accession>A0A2K9V4C2</accession>
<proteinExistence type="predicted"/>
<dbReference type="EMBL" id="MG711467">
    <property type="protein sequence ID" value="AUV56868.1"/>
    <property type="molecule type" value="Genomic_DNA"/>
</dbReference>
<evidence type="ECO:0000313" key="2">
    <source>
        <dbReference type="Proteomes" id="UP000241620"/>
    </source>
</evidence>